<reference evidence="3 4" key="1">
    <citation type="submission" date="2012-12" db="EMBL/GenBank/DDBJ databases">
        <title>Genome assembly of Fulvivirga imtechensis AK7.</title>
        <authorList>
            <person name="Nupur N."/>
            <person name="Khatri I."/>
            <person name="Kumar R."/>
            <person name="Subramanian S."/>
            <person name="Pinnaka A."/>
        </authorList>
    </citation>
    <scope>NUCLEOTIDE SEQUENCE [LARGE SCALE GENOMIC DNA]</scope>
    <source>
        <strain evidence="3 4">AK7</strain>
    </source>
</reference>
<dbReference type="RefSeq" id="WP_009581508.1">
    <property type="nucleotide sequence ID" value="NZ_AMZN01000056.1"/>
</dbReference>
<name>L8JPF6_9BACT</name>
<organism evidence="3 4">
    <name type="scientific">Fulvivirga imtechensis AK7</name>
    <dbReference type="NCBI Taxonomy" id="1237149"/>
    <lineage>
        <taxon>Bacteria</taxon>
        <taxon>Pseudomonadati</taxon>
        <taxon>Bacteroidota</taxon>
        <taxon>Cytophagia</taxon>
        <taxon>Cytophagales</taxon>
        <taxon>Fulvivirgaceae</taxon>
        <taxon>Fulvivirga</taxon>
    </lineage>
</organism>
<proteinExistence type="predicted"/>
<dbReference type="SUPFAM" id="SSF56925">
    <property type="entry name" value="OMPA-like"/>
    <property type="match status" value="1"/>
</dbReference>
<dbReference type="InterPro" id="IPR025665">
    <property type="entry name" value="Beta-barrel_OMP_2"/>
</dbReference>
<dbReference type="Pfam" id="PF13568">
    <property type="entry name" value="OMP_b-brl_2"/>
    <property type="match status" value="1"/>
</dbReference>
<feature type="signal peptide" evidence="1">
    <location>
        <begin position="1"/>
        <end position="19"/>
    </location>
</feature>
<keyword evidence="4" id="KW-1185">Reference proteome</keyword>
<sequence>MRKVVLFLLTVTLAVPLFGQQEGVEQDVEQTVEYVKENVNFGLRAGLNFSSFVDDEVLNADRLAGVHLGFYGRYNFSNRVAAKAELIYSMQGARADEFSVFDSYAVNLNYLKIPVLGELTFGDAVTVELGPYIAFLLDSRQSFKGLSPSDNPLDVSEDDTNSVDLGIAAGLAYKMSDTFSIGARYNHGFIDALGSNFFGRASGQNSVIQISGFYAF</sequence>
<accession>L8JPF6</accession>
<dbReference type="EMBL" id="AMZN01000056">
    <property type="protein sequence ID" value="ELR70093.1"/>
    <property type="molecule type" value="Genomic_DNA"/>
</dbReference>
<dbReference type="AlphaFoldDB" id="L8JPF6"/>
<dbReference type="STRING" id="1237149.C900_04090"/>
<feature type="domain" description="Outer membrane protein beta-barrel" evidence="2">
    <location>
        <begin position="37"/>
        <end position="192"/>
    </location>
</feature>
<dbReference type="OrthoDB" id="947434at2"/>
<gene>
    <name evidence="3" type="ORF">C900_04090</name>
</gene>
<keyword evidence="1" id="KW-0732">Signal</keyword>
<dbReference type="Proteomes" id="UP000011135">
    <property type="component" value="Unassembled WGS sequence"/>
</dbReference>
<evidence type="ECO:0000259" key="2">
    <source>
        <dbReference type="Pfam" id="PF13568"/>
    </source>
</evidence>
<dbReference type="eggNOG" id="COG3637">
    <property type="taxonomic scope" value="Bacteria"/>
</dbReference>
<dbReference type="InterPro" id="IPR011250">
    <property type="entry name" value="OMP/PagP_B-barrel"/>
</dbReference>
<evidence type="ECO:0000313" key="4">
    <source>
        <dbReference type="Proteomes" id="UP000011135"/>
    </source>
</evidence>
<protein>
    <recommendedName>
        <fullName evidence="2">Outer membrane protein beta-barrel domain-containing protein</fullName>
    </recommendedName>
</protein>
<evidence type="ECO:0000313" key="3">
    <source>
        <dbReference type="EMBL" id="ELR70093.1"/>
    </source>
</evidence>
<comment type="caution">
    <text evidence="3">The sequence shown here is derived from an EMBL/GenBank/DDBJ whole genome shotgun (WGS) entry which is preliminary data.</text>
</comment>
<feature type="chain" id="PRO_5003994115" description="Outer membrane protein beta-barrel domain-containing protein" evidence="1">
    <location>
        <begin position="20"/>
        <end position="216"/>
    </location>
</feature>
<evidence type="ECO:0000256" key="1">
    <source>
        <dbReference type="SAM" id="SignalP"/>
    </source>
</evidence>